<dbReference type="Gene3D" id="3.30.40.10">
    <property type="entry name" value="Zinc/RING finger domain, C3HC4 (zinc finger)"/>
    <property type="match status" value="1"/>
</dbReference>
<gene>
    <name evidence="6" type="ORF">HOLleu_14186</name>
</gene>
<dbReference type="SMART" id="SM00184">
    <property type="entry name" value="RING"/>
    <property type="match status" value="1"/>
</dbReference>
<proteinExistence type="predicted"/>
<dbReference type="GO" id="GO:0006511">
    <property type="term" value="P:ubiquitin-dependent protein catabolic process"/>
    <property type="evidence" value="ECO:0007669"/>
    <property type="project" value="TreeGrafter"/>
</dbReference>
<organism evidence="6 7">
    <name type="scientific">Holothuria leucospilota</name>
    <name type="common">Black long sea cucumber</name>
    <name type="synonym">Mertensiothuria leucospilota</name>
    <dbReference type="NCBI Taxonomy" id="206669"/>
    <lineage>
        <taxon>Eukaryota</taxon>
        <taxon>Metazoa</taxon>
        <taxon>Echinodermata</taxon>
        <taxon>Eleutherozoa</taxon>
        <taxon>Echinozoa</taxon>
        <taxon>Holothuroidea</taxon>
        <taxon>Aspidochirotacea</taxon>
        <taxon>Aspidochirotida</taxon>
        <taxon>Holothuriidae</taxon>
        <taxon>Holothuria</taxon>
    </lineage>
</organism>
<feature type="domain" description="RING-type" evidence="5">
    <location>
        <begin position="95"/>
        <end position="143"/>
    </location>
</feature>
<dbReference type="AlphaFoldDB" id="A0A9Q1HBK4"/>
<dbReference type="GO" id="GO:0005634">
    <property type="term" value="C:nucleus"/>
    <property type="evidence" value="ECO:0007669"/>
    <property type="project" value="TreeGrafter"/>
</dbReference>
<dbReference type="Pfam" id="PF13639">
    <property type="entry name" value="zf-RING_2"/>
    <property type="match status" value="1"/>
</dbReference>
<keyword evidence="7" id="KW-1185">Reference proteome</keyword>
<evidence type="ECO:0000256" key="4">
    <source>
        <dbReference type="PROSITE-ProRule" id="PRU00175"/>
    </source>
</evidence>
<dbReference type="InterPro" id="IPR013083">
    <property type="entry name" value="Znf_RING/FYVE/PHD"/>
</dbReference>
<comment type="caution">
    <text evidence="6">The sequence shown here is derived from an EMBL/GenBank/DDBJ whole genome shotgun (WGS) entry which is preliminary data.</text>
</comment>
<evidence type="ECO:0000259" key="5">
    <source>
        <dbReference type="PROSITE" id="PS50089"/>
    </source>
</evidence>
<dbReference type="OrthoDB" id="10000441at2759"/>
<dbReference type="EMBL" id="JAIZAY010000006">
    <property type="protein sequence ID" value="KAJ8040005.1"/>
    <property type="molecule type" value="Genomic_DNA"/>
</dbReference>
<keyword evidence="3" id="KW-0862">Zinc</keyword>
<protein>
    <recommendedName>
        <fullName evidence="5">RING-type domain-containing protein</fullName>
    </recommendedName>
</protein>
<dbReference type="PANTHER" id="PTHR45931:SF3">
    <property type="entry name" value="RING ZINC FINGER-CONTAINING PROTEIN"/>
    <property type="match status" value="1"/>
</dbReference>
<dbReference type="PROSITE" id="PS50089">
    <property type="entry name" value="ZF_RING_2"/>
    <property type="match status" value="1"/>
</dbReference>
<name>A0A9Q1HBK4_HOLLE</name>
<dbReference type="Proteomes" id="UP001152320">
    <property type="component" value="Chromosome 6"/>
</dbReference>
<evidence type="ECO:0000256" key="1">
    <source>
        <dbReference type="ARBA" id="ARBA00022723"/>
    </source>
</evidence>
<dbReference type="GO" id="GO:0008270">
    <property type="term" value="F:zinc ion binding"/>
    <property type="evidence" value="ECO:0007669"/>
    <property type="project" value="UniProtKB-KW"/>
</dbReference>
<evidence type="ECO:0000313" key="7">
    <source>
        <dbReference type="Proteomes" id="UP001152320"/>
    </source>
</evidence>
<dbReference type="PANTHER" id="PTHR45931">
    <property type="entry name" value="SI:CH211-59O9.10"/>
    <property type="match status" value="1"/>
</dbReference>
<dbReference type="InterPro" id="IPR051834">
    <property type="entry name" value="RING_finger_E3_ligase"/>
</dbReference>
<accession>A0A9Q1HBK4</accession>
<reference evidence="6" key="1">
    <citation type="submission" date="2021-10" db="EMBL/GenBank/DDBJ databases">
        <title>Tropical sea cucumber genome reveals ecological adaptation and Cuvierian tubules defense mechanism.</title>
        <authorList>
            <person name="Chen T."/>
        </authorList>
    </citation>
    <scope>NUCLEOTIDE SEQUENCE</scope>
    <source>
        <strain evidence="6">Nanhai2018</strain>
        <tissue evidence="6">Muscle</tissue>
    </source>
</reference>
<dbReference type="GO" id="GO:0061630">
    <property type="term" value="F:ubiquitin protein ligase activity"/>
    <property type="evidence" value="ECO:0007669"/>
    <property type="project" value="TreeGrafter"/>
</dbReference>
<dbReference type="SUPFAM" id="SSF57850">
    <property type="entry name" value="RING/U-box"/>
    <property type="match status" value="1"/>
</dbReference>
<keyword evidence="2 4" id="KW-0863">Zinc-finger</keyword>
<evidence type="ECO:0000256" key="3">
    <source>
        <dbReference type="ARBA" id="ARBA00022833"/>
    </source>
</evidence>
<keyword evidence="1" id="KW-0479">Metal-binding</keyword>
<sequence length="233" mass="26307">MQWATLYTQYVTDLYSVLVMASNYFDEHNCEPTPDGGPEVHTLLHWARLLLSDVRQFYLQNEGFGFPDELRKAPPASKEFVESLPEVTDSLDKKCPICLNEYEPGVTVKKLPCDHHFHCSCIVPWLKQVSAAIYAQGSCNLDRQTVVQCAAKNIQQMIQFMKNLEKKKQGKSSVNLRGNLYTTPCLPDKSVIILQEKQCYDSREVVSIATIGTAISVITIETRQSVFGMVPNL</sequence>
<evidence type="ECO:0000256" key="2">
    <source>
        <dbReference type="ARBA" id="ARBA00022771"/>
    </source>
</evidence>
<dbReference type="InterPro" id="IPR001841">
    <property type="entry name" value="Znf_RING"/>
</dbReference>
<evidence type="ECO:0000313" key="6">
    <source>
        <dbReference type="EMBL" id="KAJ8040005.1"/>
    </source>
</evidence>